<feature type="compositionally biased region" description="Polar residues" evidence="1">
    <location>
        <begin position="1"/>
        <end position="12"/>
    </location>
</feature>
<feature type="compositionally biased region" description="Low complexity" evidence="1">
    <location>
        <begin position="15"/>
        <end position="31"/>
    </location>
</feature>
<accession>A0AAE9EBQ2</accession>
<name>A0AAE9EBQ2_CAEBR</name>
<reference evidence="2 3" key="1">
    <citation type="submission" date="2022-04" db="EMBL/GenBank/DDBJ databases">
        <title>Chromosome-level reference genomes for two strains of Caenorhabditis briggsae: an improved platform for comparative genomics.</title>
        <authorList>
            <person name="Stevens L."/>
            <person name="Andersen E."/>
        </authorList>
    </citation>
    <scope>NUCLEOTIDE SEQUENCE [LARGE SCALE GENOMIC DNA]</scope>
    <source>
        <strain evidence="2">VX34</strain>
        <tissue evidence="2">Whole-organism</tissue>
    </source>
</reference>
<keyword evidence="3" id="KW-1185">Reference proteome</keyword>
<evidence type="ECO:0000313" key="2">
    <source>
        <dbReference type="EMBL" id="UMM18510.1"/>
    </source>
</evidence>
<dbReference type="EMBL" id="CP092621">
    <property type="protein sequence ID" value="UMM18510.1"/>
    <property type="molecule type" value="Genomic_DNA"/>
</dbReference>
<evidence type="ECO:0000313" key="3">
    <source>
        <dbReference type="Proteomes" id="UP000829354"/>
    </source>
</evidence>
<sequence>MDRIPSRSSPPSMASLEFQLSSSSSQTEPPSLKTAATTFKTERAQRPPLPNGRVLKYTTRFFIPAYSSFFFEPFHFNFSMQYSFCK</sequence>
<proteinExistence type="predicted"/>
<protein>
    <submittedName>
        <fullName evidence="2">Uncharacterized protein</fullName>
    </submittedName>
</protein>
<feature type="region of interest" description="Disordered" evidence="1">
    <location>
        <begin position="1"/>
        <end position="50"/>
    </location>
</feature>
<dbReference type="AlphaFoldDB" id="A0AAE9EBQ2"/>
<gene>
    <name evidence="2" type="ORF">L5515_014543</name>
</gene>
<dbReference type="Proteomes" id="UP000829354">
    <property type="component" value="Chromosome II"/>
</dbReference>
<evidence type="ECO:0000256" key="1">
    <source>
        <dbReference type="SAM" id="MobiDB-lite"/>
    </source>
</evidence>
<organism evidence="2 3">
    <name type="scientific">Caenorhabditis briggsae</name>
    <dbReference type="NCBI Taxonomy" id="6238"/>
    <lineage>
        <taxon>Eukaryota</taxon>
        <taxon>Metazoa</taxon>
        <taxon>Ecdysozoa</taxon>
        <taxon>Nematoda</taxon>
        <taxon>Chromadorea</taxon>
        <taxon>Rhabditida</taxon>
        <taxon>Rhabditina</taxon>
        <taxon>Rhabditomorpha</taxon>
        <taxon>Rhabditoidea</taxon>
        <taxon>Rhabditidae</taxon>
        <taxon>Peloderinae</taxon>
        <taxon>Caenorhabditis</taxon>
    </lineage>
</organism>